<protein>
    <submittedName>
        <fullName evidence="2">Ornithine cyclodeaminase family protein</fullName>
    </submittedName>
</protein>
<evidence type="ECO:0000256" key="1">
    <source>
        <dbReference type="ARBA" id="ARBA00008903"/>
    </source>
</evidence>
<dbReference type="AlphaFoldDB" id="A0A9X3TND3"/>
<dbReference type="GO" id="GO:0005737">
    <property type="term" value="C:cytoplasm"/>
    <property type="evidence" value="ECO:0007669"/>
    <property type="project" value="TreeGrafter"/>
</dbReference>
<sequence length="329" mass="35508">MLVLSQEEIRELYTMEECLRDVEEAFRCEAAGGTVTPVRTAVAHEKRAATTLYMPSYVEAVEYTAVKVVSIFPQNAEKGLPSLQGITLLTEAKSGRHVALMDATCLTVLRTGASSGVATRLLARQDAKSCAVLGCGAQALGQVQAIMAVRPIERLWLYNRTRARAEQLAARIRALYPEWKGSITCVNDAGEAVSAADIVVLSTKATEPLFDGGILRPGTHVNAIGAYQPHMQEFDAVTLNRSGKVVVDTKEGALHEAGDLIKPIQRGEWSIDRLYGEIGELVTGQKPGRETDEEITLYKSVGIASLDTMLACAVYEKAKRLGAGTTVTL</sequence>
<name>A0A9X3TND3_9BACL</name>
<evidence type="ECO:0000313" key="3">
    <source>
        <dbReference type="Proteomes" id="UP001151071"/>
    </source>
</evidence>
<dbReference type="InterPro" id="IPR023401">
    <property type="entry name" value="ODC_N"/>
</dbReference>
<comment type="caution">
    <text evidence="2">The sequence shown here is derived from an EMBL/GenBank/DDBJ whole genome shotgun (WGS) entry which is preliminary data.</text>
</comment>
<dbReference type="GO" id="GO:0016491">
    <property type="term" value="F:oxidoreductase activity"/>
    <property type="evidence" value="ECO:0007669"/>
    <property type="project" value="UniProtKB-ARBA"/>
</dbReference>
<dbReference type="SUPFAM" id="SSF51735">
    <property type="entry name" value="NAD(P)-binding Rossmann-fold domains"/>
    <property type="match status" value="1"/>
</dbReference>
<dbReference type="RefSeq" id="WP_271139602.1">
    <property type="nucleotide sequence ID" value="NZ_JAPYYP010000004.1"/>
</dbReference>
<dbReference type="PIRSF" id="PIRSF001439">
    <property type="entry name" value="CryM"/>
    <property type="match status" value="1"/>
</dbReference>
<keyword evidence="3" id="KW-1185">Reference proteome</keyword>
<dbReference type="InterPro" id="IPR003462">
    <property type="entry name" value="ODC_Mu_crystall"/>
</dbReference>
<dbReference type="PANTHER" id="PTHR13812">
    <property type="entry name" value="KETIMINE REDUCTASE MU-CRYSTALLIN"/>
    <property type="match status" value="1"/>
</dbReference>
<dbReference type="InterPro" id="IPR036291">
    <property type="entry name" value="NAD(P)-bd_dom_sf"/>
</dbReference>
<dbReference type="PANTHER" id="PTHR13812:SF19">
    <property type="entry name" value="KETIMINE REDUCTASE MU-CRYSTALLIN"/>
    <property type="match status" value="1"/>
</dbReference>
<dbReference type="EMBL" id="JAPYYP010000004">
    <property type="protein sequence ID" value="MDA5107692.1"/>
    <property type="molecule type" value="Genomic_DNA"/>
</dbReference>
<proteinExistence type="inferred from homology"/>
<dbReference type="Pfam" id="PF02423">
    <property type="entry name" value="OCD_Mu_crystall"/>
    <property type="match status" value="1"/>
</dbReference>
<organism evidence="2 3">
    <name type="scientific">Brevibacillus thermoruber</name>
    <dbReference type="NCBI Taxonomy" id="33942"/>
    <lineage>
        <taxon>Bacteria</taxon>
        <taxon>Bacillati</taxon>
        <taxon>Bacillota</taxon>
        <taxon>Bacilli</taxon>
        <taxon>Bacillales</taxon>
        <taxon>Paenibacillaceae</taxon>
        <taxon>Brevibacillus</taxon>
    </lineage>
</organism>
<reference evidence="2" key="1">
    <citation type="submission" date="2022-12" db="EMBL/GenBank/DDBJ databases">
        <title>Draft genome sequence of the thermophilic strain Brevibacillus thermoruber HT42, isolated from Los Humeros, Puebla, Mexico, with biotechnological potential.</title>
        <authorList>
            <person name="Lara Sanchez J."/>
            <person name="Solis Palacios R."/>
            <person name="Bustos Baena A.S."/>
            <person name="Ruz Baez A.E."/>
            <person name="Espinosa Luna G."/>
            <person name="Oliart Ros R.M."/>
        </authorList>
    </citation>
    <scope>NUCLEOTIDE SEQUENCE</scope>
    <source>
        <strain evidence="2">HT42</strain>
    </source>
</reference>
<comment type="similarity">
    <text evidence="1">Belongs to the ornithine cyclodeaminase/mu-crystallin family.</text>
</comment>
<accession>A0A9X3TND3</accession>
<dbReference type="GO" id="GO:0019752">
    <property type="term" value="P:carboxylic acid metabolic process"/>
    <property type="evidence" value="ECO:0007669"/>
    <property type="project" value="UniProtKB-ARBA"/>
</dbReference>
<evidence type="ECO:0000313" key="2">
    <source>
        <dbReference type="EMBL" id="MDA5107692.1"/>
    </source>
</evidence>
<dbReference type="Gene3D" id="3.30.1780.10">
    <property type="entry name" value="ornithine cyclodeaminase, domain 1"/>
    <property type="match status" value="1"/>
</dbReference>
<gene>
    <name evidence="2" type="ORF">O3V59_04910</name>
</gene>
<dbReference type="Gene3D" id="3.40.50.720">
    <property type="entry name" value="NAD(P)-binding Rossmann-like Domain"/>
    <property type="match status" value="1"/>
</dbReference>
<dbReference type="Proteomes" id="UP001151071">
    <property type="component" value="Unassembled WGS sequence"/>
</dbReference>
<dbReference type="FunFam" id="3.40.50.720:FF:000311">
    <property type="entry name" value="Ornithine cyclodeaminase"/>
    <property type="match status" value="1"/>
</dbReference>